<dbReference type="Proteomes" id="UP000002051">
    <property type="component" value="Chromosome 2"/>
</dbReference>
<keyword evidence="4" id="KW-1185">Reference proteome</keyword>
<feature type="signal peptide" evidence="1">
    <location>
        <begin position="1"/>
        <end position="25"/>
    </location>
</feature>
<reference evidence="2 4" key="2">
    <citation type="journal article" date="2014" name="BMC Genomics">
        <title>An improved genome release (version Mt4.0) for the model legume Medicago truncatula.</title>
        <authorList>
            <person name="Tang H."/>
            <person name="Krishnakumar V."/>
            <person name="Bidwell S."/>
            <person name="Rosen B."/>
            <person name="Chan A."/>
            <person name="Zhou S."/>
            <person name="Gentzbittel L."/>
            <person name="Childs K.L."/>
            <person name="Yandell M."/>
            <person name="Gundlach H."/>
            <person name="Mayer K.F."/>
            <person name="Schwartz D.C."/>
            <person name="Town C.D."/>
        </authorList>
    </citation>
    <scope>GENOME REANNOTATION</scope>
    <source>
        <strain evidence="2">A17</strain>
        <strain evidence="3 4">cv. Jemalong A17</strain>
    </source>
</reference>
<evidence type="ECO:0000313" key="2">
    <source>
        <dbReference type="EMBL" id="KEH37625.1"/>
    </source>
</evidence>
<evidence type="ECO:0000256" key="1">
    <source>
        <dbReference type="SAM" id="SignalP"/>
    </source>
</evidence>
<keyword evidence="2" id="KW-0167">Capsid protein</keyword>
<name>A0A072VHI9_MEDTR</name>
<reference evidence="3" key="3">
    <citation type="submission" date="2015-04" db="UniProtKB">
        <authorList>
            <consortium name="EnsemblPlants"/>
        </authorList>
    </citation>
    <scope>IDENTIFICATION</scope>
    <source>
        <strain evidence="3">cv. Jemalong A17</strain>
    </source>
</reference>
<gene>
    <name evidence="2" type="ordered locus">MTR_2g043440</name>
</gene>
<evidence type="ECO:0000313" key="4">
    <source>
        <dbReference type="Proteomes" id="UP000002051"/>
    </source>
</evidence>
<accession>A0A072VHI9</accession>
<protein>
    <submittedName>
        <fullName evidence="2">SLR1 pollen coat protein</fullName>
    </submittedName>
</protein>
<dbReference type="HOGENOM" id="CLU_2625655_0_0_1"/>
<sequence length="78" mass="8732">MAKFSFIPVLVLVFIFSVIAMTCCADNTCITRKEGYCDLFACRNWCVQDFNSQAASCQPDNPVHPTKYACICVHKCSI</sequence>
<feature type="chain" id="PRO_5014500703" evidence="1">
    <location>
        <begin position="26"/>
        <end position="78"/>
    </location>
</feature>
<dbReference type="EnsemblPlants" id="KEH37625">
    <property type="protein sequence ID" value="KEH37625"/>
    <property type="gene ID" value="MTR_2g043440"/>
</dbReference>
<proteinExistence type="predicted"/>
<keyword evidence="1" id="KW-0732">Signal</keyword>
<organism evidence="2 4">
    <name type="scientific">Medicago truncatula</name>
    <name type="common">Barrel medic</name>
    <name type="synonym">Medicago tribuloides</name>
    <dbReference type="NCBI Taxonomy" id="3880"/>
    <lineage>
        <taxon>Eukaryota</taxon>
        <taxon>Viridiplantae</taxon>
        <taxon>Streptophyta</taxon>
        <taxon>Embryophyta</taxon>
        <taxon>Tracheophyta</taxon>
        <taxon>Spermatophyta</taxon>
        <taxon>Magnoliopsida</taxon>
        <taxon>eudicotyledons</taxon>
        <taxon>Gunneridae</taxon>
        <taxon>Pentapetalae</taxon>
        <taxon>rosids</taxon>
        <taxon>fabids</taxon>
        <taxon>Fabales</taxon>
        <taxon>Fabaceae</taxon>
        <taxon>Papilionoideae</taxon>
        <taxon>50 kb inversion clade</taxon>
        <taxon>NPAAA clade</taxon>
        <taxon>Hologalegina</taxon>
        <taxon>IRL clade</taxon>
        <taxon>Trifolieae</taxon>
        <taxon>Medicago</taxon>
    </lineage>
</organism>
<evidence type="ECO:0000313" key="3">
    <source>
        <dbReference type="EnsemblPlants" id="KEH37625"/>
    </source>
</evidence>
<reference evidence="2 4" key="1">
    <citation type="journal article" date="2011" name="Nature">
        <title>The Medicago genome provides insight into the evolution of rhizobial symbioses.</title>
        <authorList>
            <person name="Young N.D."/>
            <person name="Debelle F."/>
            <person name="Oldroyd G.E."/>
            <person name="Geurts R."/>
            <person name="Cannon S.B."/>
            <person name="Udvardi M.K."/>
            <person name="Benedito V.A."/>
            <person name="Mayer K.F."/>
            <person name="Gouzy J."/>
            <person name="Schoof H."/>
            <person name="Van de Peer Y."/>
            <person name="Proost S."/>
            <person name="Cook D.R."/>
            <person name="Meyers B.C."/>
            <person name="Spannagl M."/>
            <person name="Cheung F."/>
            <person name="De Mita S."/>
            <person name="Krishnakumar V."/>
            <person name="Gundlach H."/>
            <person name="Zhou S."/>
            <person name="Mudge J."/>
            <person name="Bharti A.K."/>
            <person name="Murray J.D."/>
            <person name="Naoumkina M.A."/>
            <person name="Rosen B."/>
            <person name="Silverstein K.A."/>
            <person name="Tang H."/>
            <person name="Rombauts S."/>
            <person name="Zhao P.X."/>
            <person name="Zhou P."/>
            <person name="Barbe V."/>
            <person name="Bardou P."/>
            <person name="Bechner M."/>
            <person name="Bellec A."/>
            <person name="Berger A."/>
            <person name="Berges H."/>
            <person name="Bidwell S."/>
            <person name="Bisseling T."/>
            <person name="Choisne N."/>
            <person name="Couloux A."/>
            <person name="Denny R."/>
            <person name="Deshpande S."/>
            <person name="Dai X."/>
            <person name="Doyle J.J."/>
            <person name="Dudez A.M."/>
            <person name="Farmer A.D."/>
            <person name="Fouteau S."/>
            <person name="Franken C."/>
            <person name="Gibelin C."/>
            <person name="Gish J."/>
            <person name="Goldstein S."/>
            <person name="Gonzalez A.J."/>
            <person name="Green P.J."/>
            <person name="Hallab A."/>
            <person name="Hartog M."/>
            <person name="Hua A."/>
            <person name="Humphray S.J."/>
            <person name="Jeong D.H."/>
            <person name="Jing Y."/>
            <person name="Jocker A."/>
            <person name="Kenton S.M."/>
            <person name="Kim D.J."/>
            <person name="Klee K."/>
            <person name="Lai H."/>
            <person name="Lang C."/>
            <person name="Lin S."/>
            <person name="Macmil S.L."/>
            <person name="Magdelenat G."/>
            <person name="Matthews L."/>
            <person name="McCorrison J."/>
            <person name="Monaghan E.L."/>
            <person name="Mun J.H."/>
            <person name="Najar F.Z."/>
            <person name="Nicholson C."/>
            <person name="Noirot C."/>
            <person name="O'Bleness M."/>
            <person name="Paule C.R."/>
            <person name="Poulain J."/>
            <person name="Prion F."/>
            <person name="Qin B."/>
            <person name="Qu C."/>
            <person name="Retzel E.F."/>
            <person name="Riddle C."/>
            <person name="Sallet E."/>
            <person name="Samain S."/>
            <person name="Samson N."/>
            <person name="Sanders I."/>
            <person name="Saurat O."/>
            <person name="Scarpelli C."/>
            <person name="Schiex T."/>
            <person name="Segurens B."/>
            <person name="Severin A.J."/>
            <person name="Sherrier D.J."/>
            <person name="Shi R."/>
            <person name="Sims S."/>
            <person name="Singer S.R."/>
            <person name="Sinharoy S."/>
            <person name="Sterck L."/>
            <person name="Viollet A."/>
            <person name="Wang B.B."/>
            <person name="Wang K."/>
            <person name="Wang M."/>
            <person name="Wang X."/>
            <person name="Warfsmann J."/>
            <person name="Weissenbach J."/>
            <person name="White D.D."/>
            <person name="White J.D."/>
            <person name="Wiley G.B."/>
            <person name="Wincker P."/>
            <person name="Xing Y."/>
            <person name="Yang L."/>
            <person name="Yao Z."/>
            <person name="Ying F."/>
            <person name="Zhai J."/>
            <person name="Zhou L."/>
            <person name="Zuber A."/>
            <person name="Denarie J."/>
            <person name="Dixon R.A."/>
            <person name="May G.D."/>
            <person name="Schwartz D.C."/>
            <person name="Rogers J."/>
            <person name="Quetier F."/>
            <person name="Town C.D."/>
            <person name="Roe B.A."/>
        </authorList>
    </citation>
    <scope>NUCLEOTIDE SEQUENCE [LARGE SCALE GENOMIC DNA]</scope>
    <source>
        <strain evidence="2">A17</strain>
        <strain evidence="3 4">cv. Jemalong A17</strain>
    </source>
</reference>
<keyword evidence="2" id="KW-0946">Virion</keyword>
<dbReference type="AlphaFoldDB" id="A0A072VHI9"/>
<dbReference type="EMBL" id="CM001218">
    <property type="protein sequence ID" value="KEH37625.1"/>
    <property type="molecule type" value="Genomic_DNA"/>
</dbReference>